<dbReference type="GO" id="GO:0032993">
    <property type="term" value="C:protein-DNA complex"/>
    <property type="evidence" value="ECO:0007669"/>
    <property type="project" value="TreeGrafter"/>
</dbReference>
<proteinExistence type="predicted"/>
<dbReference type="InterPro" id="IPR011006">
    <property type="entry name" value="CheY-like_superfamily"/>
</dbReference>
<dbReference type="PROSITE" id="PS50110">
    <property type="entry name" value="RESPONSE_REGULATORY"/>
    <property type="match status" value="1"/>
</dbReference>
<evidence type="ECO:0000256" key="2">
    <source>
        <dbReference type="ARBA" id="ARBA00022553"/>
    </source>
</evidence>
<name>A0A953I8R7_SYMTR</name>
<evidence type="ECO:0000259" key="10">
    <source>
        <dbReference type="PROSITE" id="PS50110"/>
    </source>
</evidence>
<gene>
    <name evidence="12" type="ORF">CWE10_09605</name>
</gene>
<evidence type="ECO:0000256" key="5">
    <source>
        <dbReference type="ARBA" id="ARBA00023125"/>
    </source>
</evidence>
<accession>A0A953I8R7</accession>
<dbReference type="GO" id="GO:0006355">
    <property type="term" value="P:regulation of DNA-templated transcription"/>
    <property type="evidence" value="ECO:0007669"/>
    <property type="project" value="InterPro"/>
</dbReference>
<evidence type="ECO:0000256" key="8">
    <source>
        <dbReference type="PROSITE-ProRule" id="PRU00169"/>
    </source>
</evidence>
<dbReference type="InterPro" id="IPR001867">
    <property type="entry name" value="OmpR/PhoB-type_DNA-bd"/>
</dbReference>
<dbReference type="CDD" id="cd00383">
    <property type="entry name" value="trans_reg_C"/>
    <property type="match status" value="1"/>
</dbReference>
<organism evidence="12 13">
    <name type="scientific">Symbiobacterium thermophilum</name>
    <dbReference type="NCBI Taxonomy" id="2734"/>
    <lineage>
        <taxon>Bacteria</taxon>
        <taxon>Bacillati</taxon>
        <taxon>Bacillota</taxon>
        <taxon>Clostridia</taxon>
        <taxon>Eubacteriales</taxon>
        <taxon>Symbiobacteriaceae</taxon>
        <taxon>Symbiobacterium</taxon>
    </lineage>
</organism>
<keyword evidence="3" id="KW-0902">Two-component regulatory system</keyword>
<dbReference type="Proteomes" id="UP000732377">
    <property type="component" value="Unassembled WGS sequence"/>
</dbReference>
<dbReference type="InterPro" id="IPR001789">
    <property type="entry name" value="Sig_transdc_resp-reg_receiver"/>
</dbReference>
<dbReference type="Gene3D" id="3.40.50.2300">
    <property type="match status" value="1"/>
</dbReference>
<dbReference type="InterPro" id="IPR039420">
    <property type="entry name" value="WalR-like"/>
</dbReference>
<dbReference type="FunFam" id="3.40.50.2300:FF:000001">
    <property type="entry name" value="DNA-binding response regulator PhoB"/>
    <property type="match status" value="1"/>
</dbReference>
<dbReference type="PANTHER" id="PTHR48111:SF4">
    <property type="entry name" value="DNA-BINDING DUAL TRANSCRIPTIONAL REGULATOR OMPR"/>
    <property type="match status" value="1"/>
</dbReference>
<dbReference type="SMART" id="SM00448">
    <property type="entry name" value="REC"/>
    <property type="match status" value="1"/>
</dbReference>
<dbReference type="AlphaFoldDB" id="A0A953I8R7"/>
<feature type="domain" description="Response regulatory" evidence="10">
    <location>
        <begin position="3"/>
        <end position="116"/>
    </location>
</feature>
<keyword evidence="5 9" id="KW-0238">DNA-binding</keyword>
<dbReference type="GO" id="GO:0000156">
    <property type="term" value="F:phosphorelay response regulator activity"/>
    <property type="evidence" value="ECO:0007669"/>
    <property type="project" value="TreeGrafter"/>
</dbReference>
<dbReference type="PANTHER" id="PTHR48111">
    <property type="entry name" value="REGULATOR OF RPOS"/>
    <property type="match status" value="1"/>
</dbReference>
<comment type="caution">
    <text evidence="12">The sequence shown here is derived from an EMBL/GenBank/DDBJ whole genome shotgun (WGS) entry which is preliminary data.</text>
</comment>
<feature type="domain" description="OmpR/PhoB-type" evidence="11">
    <location>
        <begin position="128"/>
        <end position="227"/>
    </location>
</feature>
<dbReference type="Gene3D" id="6.10.250.690">
    <property type="match status" value="1"/>
</dbReference>
<feature type="DNA-binding region" description="OmpR/PhoB-type" evidence="9">
    <location>
        <begin position="128"/>
        <end position="227"/>
    </location>
</feature>
<feature type="modified residue" description="4-aspartylphosphate" evidence="8">
    <location>
        <position position="52"/>
    </location>
</feature>
<keyword evidence="2 8" id="KW-0597">Phosphoprotein</keyword>
<evidence type="ECO:0000259" key="11">
    <source>
        <dbReference type="PROSITE" id="PS51755"/>
    </source>
</evidence>
<evidence type="ECO:0000313" key="13">
    <source>
        <dbReference type="Proteomes" id="UP000732377"/>
    </source>
</evidence>
<dbReference type="EMBL" id="PIUK01000082">
    <property type="protein sequence ID" value="MBY6276453.1"/>
    <property type="molecule type" value="Genomic_DNA"/>
</dbReference>
<dbReference type="FunFam" id="1.10.10.10:FF:000018">
    <property type="entry name" value="DNA-binding response regulator ResD"/>
    <property type="match status" value="1"/>
</dbReference>
<keyword evidence="4" id="KW-0805">Transcription regulation</keyword>
<dbReference type="SUPFAM" id="SSF52172">
    <property type="entry name" value="CheY-like"/>
    <property type="match status" value="1"/>
</dbReference>
<dbReference type="GO" id="GO:0005829">
    <property type="term" value="C:cytosol"/>
    <property type="evidence" value="ECO:0007669"/>
    <property type="project" value="TreeGrafter"/>
</dbReference>
<reference evidence="12" key="1">
    <citation type="submission" date="2017-11" db="EMBL/GenBank/DDBJ databases">
        <title>Three new genomes from thermophilic consortium.</title>
        <authorList>
            <person name="Quaggio R."/>
            <person name="Amgarten D."/>
            <person name="Setubal J.C."/>
        </authorList>
    </citation>
    <scope>NUCLEOTIDE SEQUENCE</scope>
    <source>
        <strain evidence="12">ZCTH01-B2</strain>
    </source>
</reference>
<dbReference type="Gene3D" id="1.10.10.10">
    <property type="entry name" value="Winged helix-like DNA-binding domain superfamily/Winged helix DNA-binding domain"/>
    <property type="match status" value="1"/>
</dbReference>
<evidence type="ECO:0000256" key="6">
    <source>
        <dbReference type="ARBA" id="ARBA00023163"/>
    </source>
</evidence>
<evidence type="ECO:0000256" key="3">
    <source>
        <dbReference type="ARBA" id="ARBA00023012"/>
    </source>
</evidence>
<evidence type="ECO:0000313" key="12">
    <source>
        <dbReference type="EMBL" id="MBY6276453.1"/>
    </source>
</evidence>
<dbReference type="Pfam" id="PF00072">
    <property type="entry name" value="Response_reg"/>
    <property type="match status" value="1"/>
</dbReference>
<dbReference type="InterPro" id="IPR036388">
    <property type="entry name" value="WH-like_DNA-bd_sf"/>
</dbReference>
<evidence type="ECO:0000256" key="7">
    <source>
        <dbReference type="ARBA" id="ARBA00024867"/>
    </source>
</evidence>
<dbReference type="SMART" id="SM00862">
    <property type="entry name" value="Trans_reg_C"/>
    <property type="match status" value="1"/>
</dbReference>
<evidence type="ECO:0000256" key="9">
    <source>
        <dbReference type="PROSITE-ProRule" id="PRU01091"/>
    </source>
</evidence>
<dbReference type="Pfam" id="PF00486">
    <property type="entry name" value="Trans_reg_C"/>
    <property type="match status" value="1"/>
</dbReference>
<dbReference type="PROSITE" id="PS51755">
    <property type="entry name" value="OMPR_PHOB"/>
    <property type="match status" value="1"/>
</dbReference>
<evidence type="ECO:0000256" key="4">
    <source>
        <dbReference type="ARBA" id="ARBA00023015"/>
    </source>
</evidence>
<dbReference type="GO" id="GO:0000976">
    <property type="term" value="F:transcription cis-regulatory region binding"/>
    <property type="evidence" value="ECO:0007669"/>
    <property type="project" value="TreeGrafter"/>
</dbReference>
<evidence type="ECO:0000256" key="1">
    <source>
        <dbReference type="ARBA" id="ARBA00018672"/>
    </source>
</evidence>
<protein>
    <recommendedName>
        <fullName evidence="1">Stage 0 sporulation protein A homolog</fullName>
    </recommendedName>
</protein>
<sequence>MPHILVVDDEPGLVKGLRLSLEQEGFQVTTASDGREALSKFRAGDFDLIVLDLMLPGVDGLTVCREVRAAGMTPIIMLTAKADDIDKILGLELGADDYITKPFNTRELIARIRAVLRRAEAASRQDRAGRLVVGDLVLHPRQRRAEVAGRPLELTAREYDLLELLARHPGVVYTRQELLDLVWGYDFAGDERTVDVHVRRIREKLEEDPSRPRYLRTKWGVGYYLEAEP</sequence>
<dbReference type="RefSeq" id="WP_273379486.1">
    <property type="nucleotide sequence ID" value="NZ_PIUK01000082.1"/>
</dbReference>
<keyword evidence="6" id="KW-0804">Transcription</keyword>
<comment type="function">
    <text evidence="7">May play the central regulatory role in sporulation. It may be an element of the effector pathway responsible for the activation of sporulation genes in response to nutritional stress. Spo0A may act in concert with spo0H (a sigma factor) to control the expression of some genes that are critical to the sporulation process.</text>
</comment>